<feature type="compositionally biased region" description="Basic and acidic residues" evidence="1">
    <location>
        <begin position="134"/>
        <end position="143"/>
    </location>
</feature>
<name>A0ABX1R4E8_9ALTE</name>
<protein>
    <recommendedName>
        <fullName evidence="4">Phasin family protein</fullName>
    </recommendedName>
</protein>
<dbReference type="Proteomes" id="UP000709336">
    <property type="component" value="Unassembled WGS sequence"/>
</dbReference>
<accession>A0ABX1R4E8</accession>
<dbReference type="EMBL" id="JAATNW010000008">
    <property type="protein sequence ID" value="NMH61319.1"/>
    <property type="molecule type" value="Genomic_DNA"/>
</dbReference>
<sequence length="204" mass="21993">MRNSEQRPSPFLGWFEAGADLLAAQLSKVTASVNHKIDESHQMFDELQHKGEDIEARMRATLNPQSMITALQDAVTHNPLVTAMTPGRSQKRLREAQLDVLSAKVDALVENVALLAAKQAAAKAKAAEEAKATAEAKKLKAAEAKTAQQAEKETTTSKQTATEKAKPGATANKETAKTKSKTVANRRKAAPASRRPTTKPTTKK</sequence>
<evidence type="ECO:0008006" key="4">
    <source>
        <dbReference type="Google" id="ProtNLM"/>
    </source>
</evidence>
<evidence type="ECO:0000313" key="2">
    <source>
        <dbReference type="EMBL" id="NMH61319.1"/>
    </source>
</evidence>
<feature type="compositionally biased region" description="Basic residues" evidence="1">
    <location>
        <begin position="178"/>
        <end position="189"/>
    </location>
</feature>
<feature type="region of interest" description="Disordered" evidence="1">
    <location>
        <begin position="134"/>
        <end position="204"/>
    </location>
</feature>
<dbReference type="RefSeq" id="WP_169211880.1">
    <property type="nucleotide sequence ID" value="NZ_JAATNW010000008.1"/>
</dbReference>
<evidence type="ECO:0000313" key="3">
    <source>
        <dbReference type="Proteomes" id="UP000709336"/>
    </source>
</evidence>
<comment type="caution">
    <text evidence="2">The sequence shown here is derived from an EMBL/GenBank/DDBJ whole genome shotgun (WGS) entry which is preliminary data.</text>
</comment>
<keyword evidence="3" id="KW-1185">Reference proteome</keyword>
<feature type="compositionally biased region" description="Low complexity" evidence="1">
    <location>
        <begin position="190"/>
        <end position="204"/>
    </location>
</feature>
<evidence type="ECO:0000256" key="1">
    <source>
        <dbReference type="SAM" id="MobiDB-lite"/>
    </source>
</evidence>
<proteinExistence type="predicted"/>
<gene>
    <name evidence="2" type="ORF">HCJ96_14910</name>
</gene>
<reference evidence="2 3" key="1">
    <citation type="submission" date="2020-03" db="EMBL/GenBank/DDBJ databases">
        <title>Alteromonas ponticola sp. nov., isolated from seawater.</title>
        <authorList>
            <person name="Yoon J.-H."/>
            <person name="Kim Y.-O."/>
        </authorList>
    </citation>
    <scope>NUCLEOTIDE SEQUENCE [LARGE SCALE GENOMIC DNA]</scope>
    <source>
        <strain evidence="2 3">MYP5</strain>
    </source>
</reference>
<feature type="compositionally biased region" description="Basic and acidic residues" evidence="1">
    <location>
        <begin position="150"/>
        <end position="166"/>
    </location>
</feature>
<organism evidence="2 3">
    <name type="scientific">Alteromonas ponticola</name>
    <dbReference type="NCBI Taxonomy" id="2720613"/>
    <lineage>
        <taxon>Bacteria</taxon>
        <taxon>Pseudomonadati</taxon>
        <taxon>Pseudomonadota</taxon>
        <taxon>Gammaproteobacteria</taxon>
        <taxon>Alteromonadales</taxon>
        <taxon>Alteromonadaceae</taxon>
        <taxon>Alteromonas/Salinimonas group</taxon>
        <taxon>Alteromonas</taxon>
    </lineage>
</organism>